<evidence type="ECO:0000256" key="3">
    <source>
        <dbReference type="PROSITE-ProRule" id="PRU00284"/>
    </source>
</evidence>
<dbReference type="InterPro" id="IPR001610">
    <property type="entry name" value="PAC"/>
</dbReference>
<dbReference type="PANTHER" id="PTHR43531:SF14">
    <property type="entry name" value="METHYL-ACCEPTING CHEMOTAXIS PROTEIN I-RELATED"/>
    <property type="match status" value="1"/>
</dbReference>
<dbReference type="EMBL" id="BMKG01000003">
    <property type="protein sequence ID" value="GGB90804.1"/>
    <property type="molecule type" value="Genomic_DNA"/>
</dbReference>
<evidence type="ECO:0000313" key="8">
    <source>
        <dbReference type="EMBL" id="GGB90804.1"/>
    </source>
</evidence>
<comment type="similarity">
    <text evidence="2">Belongs to the methyl-accepting chemotaxis (MCP) protein family.</text>
</comment>
<evidence type="ECO:0000256" key="2">
    <source>
        <dbReference type="ARBA" id="ARBA00029447"/>
    </source>
</evidence>
<dbReference type="CDD" id="cd11386">
    <property type="entry name" value="MCP_signal"/>
    <property type="match status" value="1"/>
</dbReference>
<name>A0ABQ1KDG6_9BURK</name>
<keyword evidence="4" id="KW-1133">Transmembrane helix</keyword>
<organism evidence="8 9">
    <name type="scientific">Pseudoduganella buxea</name>
    <dbReference type="NCBI Taxonomy" id="1949069"/>
    <lineage>
        <taxon>Bacteria</taxon>
        <taxon>Pseudomonadati</taxon>
        <taxon>Pseudomonadota</taxon>
        <taxon>Betaproteobacteria</taxon>
        <taxon>Burkholderiales</taxon>
        <taxon>Oxalobacteraceae</taxon>
        <taxon>Telluria group</taxon>
        <taxon>Pseudoduganella</taxon>
    </lineage>
</organism>
<dbReference type="PROSITE" id="PS50111">
    <property type="entry name" value="CHEMOTAXIS_TRANSDUC_2"/>
    <property type="match status" value="1"/>
</dbReference>
<gene>
    <name evidence="8" type="primary">aer</name>
    <name evidence="8" type="ORF">GCM10011572_11060</name>
</gene>
<protein>
    <submittedName>
        <fullName evidence="8">Aerotaxis receptor</fullName>
    </submittedName>
</protein>
<keyword evidence="1" id="KW-0488">Methylation</keyword>
<evidence type="ECO:0000256" key="4">
    <source>
        <dbReference type="SAM" id="Phobius"/>
    </source>
</evidence>
<proteinExistence type="inferred from homology"/>
<dbReference type="Gene3D" id="3.30.450.20">
    <property type="entry name" value="PAS domain"/>
    <property type="match status" value="1"/>
</dbReference>
<dbReference type="PROSITE" id="PS50112">
    <property type="entry name" value="PAS"/>
    <property type="match status" value="1"/>
</dbReference>
<dbReference type="InterPro" id="IPR003660">
    <property type="entry name" value="HAMP_dom"/>
</dbReference>
<feature type="transmembrane region" description="Helical" evidence="4">
    <location>
        <begin position="169"/>
        <end position="189"/>
    </location>
</feature>
<evidence type="ECO:0000313" key="9">
    <source>
        <dbReference type="Proteomes" id="UP000622638"/>
    </source>
</evidence>
<dbReference type="Pfam" id="PF08447">
    <property type="entry name" value="PAS_3"/>
    <property type="match status" value="1"/>
</dbReference>
<evidence type="ECO:0000259" key="7">
    <source>
        <dbReference type="PROSITE" id="PS50885"/>
    </source>
</evidence>
<dbReference type="Gene3D" id="1.10.287.950">
    <property type="entry name" value="Methyl-accepting chemotaxis protein"/>
    <property type="match status" value="1"/>
</dbReference>
<dbReference type="RefSeq" id="WP_188915902.1">
    <property type="nucleotide sequence ID" value="NZ_BMKG01000003.1"/>
</dbReference>
<dbReference type="Proteomes" id="UP000622638">
    <property type="component" value="Unassembled WGS sequence"/>
</dbReference>
<comment type="caution">
    <text evidence="8">The sequence shown here is derived from an EMBL/GenBank/DDBJ whole genome shotgun (WGS) entry which is preliminary data.</text>
</comment>
<dbReference type="PROSITE" id="PS50885">
    <property type="entry name" value="HAMP"/>
    <property type="match status" value="1"/>
</dbReference>
<dbReference type="Pfam" id="PF00015">
    <property type="entry name" value="MCPsignal"/>
    <property type="match status" value="1"/>
</dbReference>
<dbReference type="CDD" id="cd06225">
    <property type="entry name" value="HAMP"/>
    <property type="match status" value="1"/>
</dbReference>
<dbReference type="SMART" id="SM00283">
    <property type="entry name" value="MA"/>
    <property type="match status" value="1"/>
</dbReference>
<dbReference type="InterPro" id="IPR051310">
    <property type="entry name" value="MCP_chemotaxis"/>
</dbReference>
<feature type="domain" description="HAMP" evidence="7">
    <location>
        <begin position="219"/>
        <end position="271"/>
    </location>
</feature>
<dbReference type="SUPFAM" id="SSF58104">
    <property type="entry name" value="Methyl-accepting chemotaxis protein (MCP) signaling domain"/>
    <property type="match status" value="1"/>
</dbReference>
<keyword evidence="4" id="KW-0472">Membrane</keyword>
<keyword evidence="4" id="KW-0812">Transmembrane</keyword>
<keyword evidence="8" id="KW-0675">Receptor</keyword>
<dbReference type="InterPro" id="IPR013655">
    <property type="entry name" value="PAS_fold_3"/>
</dbReference>
<dbReference type="InterPro" id="IPR000014">
    <property type="entry name" value="PAS"/>
</dbReference>
<evidence type="ECO:0000259" key="5">
    <source>
        <dbReference type="PROSITE" id="PS50111"/>
    </source>
</evidence>
<sequence>MRSNGPVTQNEYLLDAGKTIVSTTDLKGNIDYANPYFIEVSGFTEEELIGAPQNIVRHPDMPAAAFADLWTTIRQGLPWTGMVKNRCKNGDYYWVLANVTPVIENGTPVGYMSVRTTPSRAMVAQAEAAYAELRNGNPRGLRVVRGKVVGGGLLATLCAKTRLSLAARLALSGALPACALLACALGLWLDAGAGARSLLAGVATLAAVAALFLWYSLHDAIVAPLHTATAHARKMAGGDLTGVIDVTRDDEAGQLLAALRQMGVNLRSIVSDVRSNFDEMSTATNEIATGNMDLSGRTESQASSLQQTAASMEELNSTVRQSAGNVANADQLAERATQVAGQGGDIVSQVVLTMDGISESSRKILDIIGLIDGIAFQTNILALNAAVEAARAGEQGRGFAVVASEVRALAQRSAGAAKEIKVLIDNSIQKVNAGTELTGSAGRIMAEVIASVGKVKEVMHEISDTTKEQTLGIDQVNQAVASIDDITQQNAALVEQAAAAAGSLVQQTRCVAQAIAVFKVAGGTGATAAKRPLRLAA</sequence>
<feature type="transmembrane region" description="Helical" evidence="4">
    <location>
        <begin position="195"/>
        <end position="215"/>
    </location>
</feature>
<dbReference type="InterPro" id="IPR035965">
    <property type="entry name" value="PAS-like_dom_sf"/>
</dbReference>
<evidence type="ECO:0000259" key="6">
    <source>
        <dbReference type="PROSITE" id="PS50112"/>
    </source>
</evidence>
<dbReference type="SMART" id="SM00091">
    <property type="entry name" value="PAS"/>
    <property type="match status" value="1"/>
</dbReference>
<dbReference type="NCBIfam" id="TIGR00229">
    <property type="entry name" value="sensory_box"/>
    <property type="match status" value="1"/>
</dbReference>
<dbReference type="InterPro" id="IPR004089">
    <property type="entry name" value="MCPsignal_dom"/>
</dbReference>
<dbReference type="SUPFAM" id="SSF55785">
    <property type="entry name" value="PYP-like sensor domain (PAS domain)"/>
    <property type="match status" value="1"/>
</dbReference>
<dbReference type="SMART" id="SM00086">
    <property type="entry name" value="PAC"/>
    <property type="match status" value="1"/>
</dbReference>
<keyword evidence="9" id="KW-1185">Reference proteome</keyword>
<dbReference type="Pfam" id="PF00672">
    <property type="entry name" value="HAMP"/>
    <property type="match status" value="1"/>
</dbReference>
<dbReference type="PANTHER" id="PTHR43531">
    <property type="entry name" value="PROTEIN ICFG"/>
    <property type="match status" value="1"/>
</dbReference>
<dbReference type="CDD" id="cd00130">
    <property type="entry name" value="PAS"/>
    <property type="match status" value="1"/>
</dbReference>
<accession>A0ABQ1KDG6</accession>
<evidence type="ECO:0000256" key="1">
    <source>
        <dbReference type="ARBA" id="ARBA00022481"/>
    </source>
</evidence>
<dbReference type="SMART" id="SM00304">
    <property type="entry name" value="HAMP"/>
    <property type="match status" value="1"/>
</dbReference>
<feature type="domain" description="Methyl-accepting transducer" evidence="5">
    <location>
        <begin position="276"/>
        <end position="505"/>
    </location>
</feature>
<keyword evidence="3" id="KW-0807">Transducer</keyword>
<feature type="domain" description="PAS" evidence="6">
    <location>
        <begin position="13"/>
        <end position="50"/>
    </location>
</feature>
<reference evidence="9" key="1">
    <citation type="journal article" date="2019" name="Int. J. Syst. Evol. Microbiol.">
        <title>The Global Catalogue of Microorganisms (GCM) 10K type strain sequencing project: providing services to taxonomists for standard genome sequencing and annotation.</title>
        <authorList>
            <consortium name="The Broad Institute Genomics Platform"/>
            <consortium name="The Broad Institute Genome Sequencing Center for Infectious Disease"/>
            <person name="Wu L."/>
            <person name="Ma J."/>
        </authorList>
    </citation>
    <scope>NUCLEOTIDE SEQUENCE [LARGE SCALE GENOMIC DNA]</scope>
    <source>
        <strain evidence="9">CGMCC 1.15931</strain>
    </source>
</reference>